<protein>
    <submittedName>
        <fullName evidence="1">Uncharacterized protein</fullName>
    </submittedName>
</protein>
<keyword evidence="2" id="KW-1185">Reference proteome</keyword>
<dbReference type="AlphaFoldDB" id="A0A1M5IRJ3"/>
<evidence type="ECO:0000313" key="1">
    <source>
        <dbReference type="EMBL" id="SHG30944.1"/>
    </source>
</evidence>
<organism evidence="1 2">
    <name type="scientific">Flavobacterium micromati</name>
    <dbReference type="NCBI Taxonomy" id="229205"/>
    <lineage>
        <taxon>Bacteria</taxon>
        <taxon>Pseudomonadati</taxon>
        <taxon>Bacteroidota</taxon>
        <taxon>Flavobacteriia</taxon>
        <taxon>Flavobacteriales</taxon>
        <taxon>Flavobacteriaceae</taxon>
        <taxon>Flavobacterium</taxon>
    </lineage>
</organism>
<dbReference type="EMBL" id="FQWF01000004">
    <property type="protein sequence ID" value="SHG30944.1"/>
    <property type="molecule type" value="Genomic_DNA"/>
</dbReference>
<dbReference type="Proteomes" id="UP000184020">
    <property type="component" value="Unassembled WGS sequence"/>
</dbReference>
<name>A0A1M5IRJ3_9FLAO</name>
<dbReference type="STRING" id="229205.SAMN05444372_104213"/>
<sequence>MKVIDLEPQFIDNVITQWEHKDGSIKTGKFIENSLISA</sequence>
<accession>A0A1M5IRJ3</accession>
<proteinExistence type="predicted"/>
<evidence type="ECO:0000313" key="2">
    <source>
        <dbReference type="Proteomes" id="UP000184020"/>
    </source>
</evidence>
<gene>
    <name evidence="1" type="ORF">SAMN05444372_104213</name>
</gene>
<reference evidence="2" key="1">
    <citation type="submission" date="2016-11" db="EMBL/GenBank/DDBJ databases">
        <authorList>
            <person name="Varghese N."/>
            <person name="Submissions S."/>
        </authorList>
    </citation>
    <scope>NUCLEOTIDE SEQUENCE [LARGE SCALE GENOMIC DNA]</scope>
    <source>
        <strain evidence="2">DSM 17659</strain>
    </source>
</reference>